<gene>
    <name evidence="2" type="ORF">JIN81_12945</name>
</gene>
<feature type="signal peptide" evidence="1">
    <location>
        <begin position="1"/>
        <end position="21"/>
    </location>
</feature>
<sequence length="101" mass="11048">MKKQLTTIFAVGTVCSLIALTACTEKHVPSGSPVAPSPPESLRGSFDVFYELQTSPTSTAGTGEKPKKVSAIHFHENYIVLEEATGGRVLPVDKIKEFWWR</sequence>
<dbReference type="Proteomes" id="UP000658278">
    <property type="component" value="Unassembled WGS sequence"/>
</dbReference>
<evidence type="ECO:0000313" key="3">
    <source>
        <dbReference type="Proteomes" id="UP000658278"/>
    </source>
</evidence>
<keyword evidence="1" id="KW-0732">Signal</keyword>
<feature type="chain" id="PRO_5037143788" description="Lipoprotein" evidence="1">
    <location>
        <begin position="22"/>
        <end position="101"/>
    </location>
</feature>
<dbReference type="RefSeq" id="WP_200280281.1">
    <property type="nucleotide sequence ID" value="NZ_JAENII010000009.1"/>
</dbReference>
<dbReference type="PROSITE" id="PS51257">
    <property type="entry name" value="PROKAR_LIPOPROTEIN"/>
    <property type="match status" value="1"/>
</dbReference>
<proteinExistence type="predicted"/>
<name>A0A934RG61_9BACT</name>
<protein>
    <recommendedName>
        <fullName evidence="4">Lipoprotein</fullName>
    </recommendedName>
</protein>
<dbReference type="AlphaFoldDB" id="A0A934RG61"/>
<dbReference type="EMBL" id="JAENII010000009">
    <property type="protein sequence ID" value="MBK1827931.1"/>
    <property type="molecule type" value="Genomic_DNA"/>
</dbReference>
<evidence type="ECO:0000313" key="2">
    <source>
        <dbReference type="EMBL" id="MBK1827931.1"/>
    </source>
</evidence>
<organism evidence="2 3">
    <name type="scientific">Haloferula rosea</name>
    <dbReference type="NCBI Taxonomy" id="490093"/>
    <lineage>
        <taxon>Bacteria</taxon>
        <taxon>Pseudomonadati</taxon>
        <taxon>Verrucomicrobiota</taxon>
        <taxon>Verrucomicrobiia</taxon>
        <taxon>Verrucomicrobiales</taxon>
        <taxon>Verrucomicrobiaceae</taxon>
        <taxon>Haloferula</taxon>
    </lineage>
</organism>
<comment type="caution">
    <text evidence="2">The sequence shown here is derived from an EMBL/GenBank/DDBJ whole genome shotgun (WGS) entry which is preliminary data.</text>
</comment>
<evidence type="ECO:0000256" key="1">
    <source>
        <dbReference type="SAM" id="SignalP"/>
    </source>
</evidence>
<reference evidence="2" key="1">
    <citation type="submission" date="2021-01" db="EMBL/GenBank/DDBJ databases">
        <title>Modified the classification status of verrucomicrobia.</title>
        <authorList>
            <person name="Feng X."/>
        </authorList>
    </citation>
    <scope>NUCLEOTIDE SEQUENCE</scope>
    <source>
        <strain evidence="2">KCTC 22201</strain>
    </source>
</reference>
<keyword evidence="3" id="KW-1185">Reference proteome</keyword>
<accession>A0A934RG61</accession>
<evidence type="ECO:0008006" key="4">
    <source>
        <dbReference type="Google" id="ProtNLM"/>
    </source>
</evidence>